<evidence type="ECO:0000313" key="2">
    <source>
        <dbReference type="EMBL" id="QOY88314.1"/>
    </source>
</evidence>
<keyword evidence="3" id="KW-1185">Reference proteome</keyword>
<keyword evidence="1" id="KW-0732">Signal</keyword>
<dbReference type="Proteomes" id="UP000593892">
    <property type="component" value="Chromosome"/>
</dbReference>
<protein>
    <submittedName>
        <fullName evidence="2">Uncharacterized protein</fullName>
    </submittedName>
</protein>
<evidence type="ECO:0000256" key="1">
    <source>
        <dbReference type="SAM" id="SignalP"/>
    </source>
</evidence>
<dbReference type="KEGG" id="pfer:IRI77_37220"/>
<organism evidence="2 3">
    <name type="scientific">Paludibaculum fermentans</name>
    <dbReference type="NCBI Taxonomy" id="1473598"/>
    <lineage>
        <taxon>Bacteria</taxon>
        <taxon>Pseudomonadati</taxon>
        <taxon>Acidobacteriota</taxon>
        <taxon>Terriglobia</taxon>
        <taxon>Bryobacterales</taxon>
        <taxon>Bryobacteraceae</taxon>
        <taxon>Paludibaculum</taxon>
    </lineage>
</organism>
<dbReference type="RefSeq" id="WP_194449977.1">
    <property type="nucleotide sequence ID" value="NZ_CP063849.1"/>
</dbReference>
<feature type="signal peptide" evidence="1">
    <location>
        <begin position="1"/>
        <end position="22"/>
    </location>
</feature>
<proteinExistence type="predicted"/>
<dbReference type="EMBL" id="CP063849">
    <property type="protein sequence ID" value="QOY88314.1"/>
    <property type="molecule type" value="Genomic_DNA"/>
</dbReference>
<accession>A0A7S7SKG7</accession>
<reference evidence="2 3" key="1">
    <citation type="submission" date="2020-10" db="EMBL/GenBank/DDBJ databases">
        <title>Complete genome sequence of Paludibaculum fermentans P105T, a facultatively anaerobic acidobacterium capable of dissimilatory Fe(III) reduction.</title>
        <authorList>
            <person name="Dedysh S.N."/>
            <person name="Beletsky A.V."/>
            <person name="Kulichevskaya I.S."/>
            <person name="Mardanov A.V."/>
            <person name="Ravin N.V."/>
        </authorList>
    </citation>
    <scope>NUCLEOTIDE SEQUENCE [LARGE SCALE GENOMIC DNA]</scope>
    <source>
        <strain evidence="2 3">P105</strain>
    </source>
</reference>
<dbReference type="AlphaFoldDB" id="A0A7S7SKG7"/>
<sequence length="224" mass="24420">MLNSKTSVKLAALPFFALSLLAQPVTTPSSEPQERRLGHTVEGTRPFTQAVFHTLLAAGVPGGIISARSCKPEASVAFRATGEMTLGDALTHIATITGGGAHWTVADGVINVALQADRPRFLDVPIARLSFTDTTNLWLSLDHLIQSAEARKYLEDTKLNYRLPRSIWATDKPKTPPRPVEIRNMTISKVLNMLAADNGKAIWIYHENSCPNSPNTLDLRIVGE</sequence>
<name>A0A7S7SKG7_PALFE</name>
<evidence type="ECO:0000313" key="3">
    <source>
        <dbReference type="Proteomes" id="UP000593892"/>
    </source>
</evidence>
<feature type="chain" id="PRO_5032777183" evidence="1">
    <location>
        <begin position="23"/>
        <end position="224"/>
    </location>
</feature>
<gene>
    <name evidence="2" type="ORF">IRI77_37220</name>
</gene>